<dbReference type="EMBL" id="FOAZ01000009">
    <property type="protein sequence ID" value="SEL54154.1"/>
    <property type="molecule type" value="Genomic_DNA"/>
</dbReference>
<keyword evidence="3" id="KW-1185">Reference proteome</keyword>
<accession>A0A1H7R2L4</accession>
<dbReference type="AlphaFoldDB" id="A0A1H7R2L4"/>
<feature type="compositionally biased region" description="Basic and acidic residues" evidence="1">
    <location>
        <begin position="28"/>
        <end position="43"/>
    </location>
</feature>
<evidence type="ECO:0000256" key="1">
    <source>
        <dbReference type="SAM" id="MobiDB-lite"/>
    </source>
</evidence>
<evidence type="ECO:0000313" key="3">
    <source>
        <dbReference type="Proteomes" id="UP000183015"/>
    </source>
</evidence>
<sequence length="51" mass="5533">MSEEIRIVGLRTVGPDRPVLGDVFGDGRFTRPDEDAEQLERPDAAPGAAPR</sequence>
<dbReference type="STRING" id="235985.SAMN05414137_109330"/>
<feature type="region of interest" description="Disordered" evidence="1">
    <location>
        <begin position="26"/>
        <end position="51"/>
    </location>
</feature>
<protein>
    <submittedName>
        <fullName evidence="2">Uncharacterized protein</fullName>
    </submittedName>
</protein>
<evidence type="ECO:0000313" key="2">
    <source>
        <dbReference type="EMBL" id="SEL54154.1"/>
    </source>
</evidence>
<dbReference type="Proteomes" id="UP000183015">
    <property type="component" value="Unassembled WGS sequence"/>
</dbReference>
<dbReference type="RefSeq" id="WP_161791234.1">
    <property type="nucleotide sequence ID" value="NZ_BBPN01000009.1"/>
</dbReference>
<name>A0A1H7R2L4_STRJI</name>
<reference evidence="3" key="1">
    <citation type="submission" date="2016-10" db="EMBL/GenBank/DDBJ databases">
        <authorList>
            <person name="Varghese N."/>
        </authorList>
    </citation>
    <scope>NUCLEOTIDE SEQUENCE [LARGE SCALE GENOMIC DNA]</scope>
    <source>
        <strain evidence="3">DSM 45096 / BCRC 16803 / CGMCC 4.1857 / CIP 109030 / JCM 12277 / KCTC 19219 / NBRC 100920 / 33214</strain>
    </source>
</reference>
<gene>
    <name evidence="2" type="ORF">SAMN05414137_109330</name>
</gene>
<organism evidence="2 3">
    <name type="scientific">Streptacidiphilus jiangxiensis</name>
    <dbReference type="NCBI Taxonomy" id="235985"/>
    <lineage>
        <taxon>Bacteria</taxon>
        <taxon>Bacillati</taxon>
        <taxon>Actinomycetota</taxon>
        <taxon>Actinomycetes</taxon>
        <taxon>Kitasatosporales</taxon>
        <taxon>Streptomycetaceae</taxon>
        <taxon>Streptacidiphilus</taxon>
    </lineage>
</organism>
<proteinExistence type="predicted"/>